<dbReference type="Proteomes" id="UP000095255">
    <property type="component" value="Unassembled WGS sequence"/>
</dbReference>
<dbReference type="RefSeq" id="WP_069700719.1">
    <property type="nucleotide sequence ID" value="NZ_MJAT01000001.1"/>
</dbReference>
<keyword evidence="3" id="KW-1185">Reference proteome</keyword>
<keyword evidence="1" id="KW-1133">Transmembrane helix</keyword>
<evidence type="ECO:0008006" key="4">
    <source>
        <dbReference type="Google" id="ProtNLM"/>
    </source>
</evidence>
<evidence type="ECO:0000313" key="2">
    <source>
        <dbReference type="EMBL" id="OEH86841.1"/>
    </source>
</evidence>
<dbReference type="OrthoDB" id="2666190at2"/>
<gene>
    <name evidence="2" type="ORF">BHU72_00820</name>
</gene>
<feature type="transmembrane region" description="Helical" evidence="1">
    <location>
        <begin position="36"/>
        <end position="54"/>
    </location>
</feature>
<keyword evidence="1" id="KW-0472">Membrane</keyword>
<sequence length="144" mass="16811">MEEEVKFRVIHPRLVVQIITTSISGIIIFINSGKDSYINIVFLLLIIFYIGFLIRRKYFTKLSLTLGLNYIVTNKGEKYDSSQIEVIYIALDRVGFKLTGASIIPIDLHISFPIEIERQAMNSIREWAMRNNKQIIIKRFISWL</sequence>
<feature type="transmembrane region" description="Helical" evidence="1">
    <location>
        <begin position="12"/>
        <end position="30"/>
    </location>
</feature>
<protein>
    <recommendedName>
        <fullName evidence="4">DUF5673 domain-containing protein</fullName>
    </recommendedName>
</protein>
<name>A0A1E5L9P0_9FIRM</name>
<comment type="caution">
    <text evidence="2">The sequence shown here is derived from an EMBL/GenBank/DDBJ whole genome shotgun (WGS) entry which is preliminary data.</text>
</comment>
<dbReference type="EMBL" id="MJAT01000001">
    <property type="protein sequence ID" value="OEH86841.1"/>
    <property type="molecule type" value="Genomic_DNA"/>
</dbReference>
<proteinExistence type="predicted"/>
<organism evidence="2 3">
    <name type="scientific">Desulfuribacillus stibiiarsenatis</name>
    <dbReference type="NCBI Taxonomy" id="1390249"/>
    <lineage>
        <taxon>Bacteria</taxon>
        <taxon>Bacillati</taxon>
        <taxon>Bacillota</taxon>
        <taxon>Desulfuribacillia</taxon>
        <taxon>Desulfuribacillales</taxon>
        <taxon>Desulfuribacillaceae</taxon>
        <taxon>Desulfuribacillus</taxon>
    </lineage>
</organism>
<evidence type="ECO:0000313" key="3">
    <source>
        <dbReference type="Proteomes" id="UP000095255"/>
    </source>
</evidence>
<keyword evidence="1" id="KW-0812">Transmembrane</keyword>
<accession>A0A1E5L9P0</accession>
<evidence type="ECO:0000256" key="1">
    <source>
        <dbReference type="SAM" id="Phobius"/>
    </source>
</evidence>
<dbReference type="AlphaFoldDB" id="A0A1E5L9P0"/>
<reference evidence="2 3" key="1">
    <citation type="submission" date="2016-09" db="EMBL/GenBank/DDBJ databases">
        <title>Desulfuribacillus arsenicus sp. nov., an obligately anaerobic, dissimilatory arsenic- and antimonate-reducing bacterium isolated from anoxic sediments.</title>
        <authorList>
            <person name="Abin C.A."/>
            <person name="Hollibaugh J.T."/>
        </authorList>
    </citation>
    <scope>NUCLEOTIDE SEQUENCE [LARGE SCALE GENOMIC DNA]</scope>
    <source>
        <strain evidence="2 3">MLFW-2</strain>
    </source>
</reference>